<dbReference type="RefSeq" id="YP_009345748.1">
    <property type="nucleotide sequence ID" value="NC_033780.2"/>
</dbReference>
<protein>
    <submittedName>
        <fullName evidence="3">ORF30</fullName>
    </submittedName>
</protein>
<dbReference type="GeneID" id="39105861"/>
<feature type="region of interest" description="Disordered" evidence="2">
    <location>
        <begin position="1"/>
        <end position="96"/>
    </location>
</feature>
<dbReference type="Gene3D" id="1.20.5.300">
    <property type="match status" value="1"/>
</dbReference>
<evidence type="ECO:0000313" key="4">
    <source>
        <dbReference type="Proteomes" id="UP000203651"/>
    </source>
</evidence>
<dbReference type="EMBL" id="KX855660">
    <property type="protein sequence ID" value="AQQ80297.1"/>
    <property type="molecule type" value="Genomic_DNA"/>
</dbReference>
<feature type="region of interest" description="Disordered" evidence="2">
    <location>
        <begin position="220"/>
        <end position="239"/>
    </location>
</feature>
<keyword evidence="1" id="KW-0175">Coiled coil</keyword>
<dbReference type="Proteomes" id="UP000203651">
    <property type="component" value="Segment"/>
</dbReference>
<evidence type="ECO:0000256" key="2">
    <source>
        <dbReference type="SAM" id="MobiDB-lite"/>
    </source>
</evidence>
<feature type="coiled-coil region" evidence="1">
    <location>
        <begin position="153"/>
        <end position="198"/>
    </location>
</feature>
<dbReference type="KEGG" id="vg:39105861"/>
<evidence type="ECO:0000256" key="1">
    <source>
        <dbReference type="SAM" id="Coils"/>
    </source>
</evidence>
<proteinExistence type="predicted"/>
<feature type="compositionally biased region" description="Low complexity" evidence="2">
    <location>
        <begin position="27"/>
        <end position="44"/>
    </location>
</feature>
<organism evidence="3 4">
    <name type="scientific">Betabaculovirus altermyunipunctae</name>
    <dbReference type="NCBI Taxonomy" id="3051996"/>
    <lineage>
        <taxon>Viruses</taxon>
        <taxon>Viruses incertae sedis</taxon>
        <taxon>Naldaviricetes</taxon>
        <taxon>Lefavirales</taxon>
        <taxon>Baculoviridae</taxon>
        <taxon>Betabaculovirus</taxon>
    </lineage>
</organism>
<accession>A0A1S5YEC4</accession>
<reference evidence="3 4" key="1">
    <citation type="journal article" date="2017" name="PLoS ONE">
        <title>The Complete Genome Sequence of a Second Distinct Betabaculovirus from the True Armyworm, Mythimna unipuncta.</title>
        <authorList>
            <person name="Harrison R.L."/>
            <person name="Rowley D.L."/>
            <person name="Mowery J."/>
            <person name="Bauchan G.R."/>
            <person name="Theilmann D.A."/>
            <person name="Rohrmann G.F."/>
            <person name="Erlandson M.A."/>
        </authorList>
    </citation>
    <scope>NUCLEOTIDE SEQUENCE [LARGE SCALE GENOMIC DNA]</scope>
    <source>
        <strain evidence="3">MyunGV#8</strain>
    </source>
</reference>
<feature type="compositionally biased region" description="Basic residues" evidence="2">
    <location>
        <begin position="51"/>
        <end position="60"/>
    </location>
</feature>
<name>A0A1S5YEC4_9BBAC</name>
<sequence length="334" mass="36929">MSLIDDNPILHEGADVAEPVADPPAEPAGVPTEPAAAAAAGEPPVAEPKSKPKKSKRKSKDKYLDDLPKIVLSGGKDKAALPVVEEPQEESSNIEDALPSLQDALPSLQDALPSLQDALPSLQDALEDALPIDDPPLSFEEMEPTFKALQFDQNEVAKKNIELEERVKQLEESLKMSLEELEKKNTEFTKVEEELRLKTDTYNLLHKRFVKLKKRTSSTSEEDSAAAAKRQKTEEDKDSEIAQLKSHVADLNFRLSRNGGSATPQECESCKELKQTLSSLSQNYNSVRDCASHYRGKCEKMKKQLLDNEAYWSATVVKLASACKQRNEVIIPPP</sequence>
<evidence type="ECO:0000313" key="3">
    <source>
        <dbReference type="EMBL" id="AQQ80297.1"/>
    </source>
</evidence>
<keyword evidence="4" id="KW-1185">Reference proteome</keyword>